<dbReference type="Proteomes" id="UP000326831">
    <property type="component" value="Chromosome"/>
</dbReference>
<evidence type="ECO:0000313" key="2">
    <source>
        <dbReference type="EMBL" id="GGZ91626.1"/>
    </source>
</evidence>
<dbReference type="KEGG" id="ssub:CP968_21455"/>
<dbReference type="EMBL" id="BMVX01000031">
    <property type="protein sequence ID" value="GGZ91626.1"/>
    <property type="molecule type" value="Genomic_DNA"/>
</dbReference>
<keyword evidence="4" id="KW-1185">Reference proteome</keyword>
<dbReference type="AlphaFoldDB" id="A0A5P2UQC0"/>
<reference evidence="2" key="1">
    <citation type="journal article" date="2014" name="Int. J. Syst. Evol. Microbiol.">
        <title>Complete genome sequence of Corynebacterium casei LMG S-19264T (=DSM 44701T), isolated from a smear-ripened cheese.</title>
        <authorList>
            <consortium name="US DOE Joint Genome Institute (JGI-PGF)"/>
            <person name="Walter F."/>
            <person name="Albersmeier A."/>
            <person name="Kalinowski J."/>
            <person name="Ruckert C."/>
        </authorList>
    </citation>
    <scope>NUCLEOTIDE SEQUENCE</scope>
    <source>
        <strain evidence="2">JCM 4834</strain>
    </source>
</reference>
<evidence type="ECO:0000256" key="1">
    <source>
        <dbReference type="SAM" id="MobiDB-lite"/>
    </source>
</evidence>
<protein>
    <submittedName>
        <fullName evidence="3">Uncharacterized protein</fullName>
    </submittedName>
</protein>
<reference evidence="2" key="3">
    <citation type="submission" date="2020-09" db="EMBL/GenBank/DDBJ databases">
        <authorList>
            <person name="Sun Q."/>
            <person name="Ohkuma M."/>
        </authorList>
    </citation>
    <scope>NUCLEOTIDE SEQUENCE</scope>
    <source>
        <strain evidence="2">JCM 4834</strain>
    </source>
</reference>
<dbReference type="Proteomes" id="UP000634660">
    <property type="component" value="Unassembled WGS sequence"/>
</dbReference>
<feature type="compositionally biased region" description="Low complexity" evidence="1">
    <location>
        <begin position="1"/>
        <end position="40"/>
    </location>
</feature>
<proteinExistence type="predicted"/>
<reference evidence="3 4" key="2">
    <citation type="submission" date="2017-09" db="EMBL/GenBank/DDBJ databases">
        <authorList>
            <person name="Lee N."/>
            <person name="Cho B.-K."/>
        </authorList>
    </citation>
    <scope>NUCLEOTIDE SEQUENCE [LARGE SCALE GENOMIC DNA]</scope>
    <source>
        <strain evidence="3 4">ATCC 27467</strain>
    </source>
</reference>
<dbReference type="RefSeq" id="WP_150519533.1">
    <property type="nucleotide sequence ID" value="NZ_BMVX01000031.1"/>
</dbReference>
<name>A0A5P2UQC0_9ACTN</name>
<sequence>MTIKDTAPATDTDADTAPWARGAPAPGAAAAASPGLNAPAHPADGEAPPEEDLFLAGWFAPA</sequence>
<gene>
    <name evidence="3" type="ORF">CP968_21455</name>
    <name evidence="2" type="ORF">GCM10010371_59350</name>
</gene>
<accession>A0A5P2UQC0</accession>
<evidence type="ECO:0000313" key="4">
    <source>
        <dbReference type="Proteomes" id="UP000326831"/>
    </source>
</evidence>
<feature type="region of interest" description="Disordered" evidence="1">
    <location>
        <begin position="1"/>
        <end position="51"/>
    </location>
</feature>
<evidence type="ECO:0000313" key="3">
    <source>
        <dbReference type="EMBL" id="QEU80515.1"/>
    </source>
</evidence>
<dbReference type="EMBL" id="CP023701">
    <property type="protein sequence ID" value="QEU80515.1"/>
    <property type="molecule type" value="Genomic_DNA"/>
</dbReference>
<organism evidence="3 4">
    <name type="scientific">Streptomyces subrutilus</name>
    <dbReference type="NCBI Taxonomy" id="36818"/>
    <lineage>
        <taxon>Bacteria</taxon>
        <taxon>Bacillati</taxon>
        <taxon>Actinomycetota</taxon>
        <taxon>Actinomycetes</taxon>
        <taxon>Kitasatosporales</taxon>
        <taxon>Streptomycetaceae</taxon>
        <taxon>Streptomyces</taxon>
    </lineage>
</organism>